<evidence type="ECO:0000313" key="2">
    <source>
        <dbReference type="Proteomes" id="UP000198221"/>
    </source>
</evidence>
<gene>
    <name evidence="1" type="ORF">GA0070613_4012</name>
</gene>
<protein>
    <submittedName>
        <fullName evidence="1">Uncharacterized protein</fullName>
    </submittedName>
</protein>
<sequence length="228" mass="24866">MHHEMGHALGLERSSSQVEGVYGDDYDMMSAVRRVKAFRDVLNRAAGPGLAARTLNDWGWLHRSRVWQSFPLTSQAVTLAAVNRPEVDGYLAVKLSWWPLLLGPVWVEYRQPGQRDRGLNEPIVLVHRRNAQGGAELAGGRSNRPGRLRAGEEYSIVGAFTVVVRVEGRRCPYVLSSGSWGRIYGIELAEQVVDLAGDVPLETSHGFAAGEALTAASVEVVLGALVTP</sequence>
<evidence type="ECO:0000313" key="1">
    <source>
        <dbReference type="EMBL" id="SCG65519.1"/>
    </source>
</evidence>
<dbReference type="EMBL" id="LT607754">
    <property type="protein sequence ID" value="SCG65519.1"/>
    <property type="molecule type" value="Genomic_DNA"/>
</dbReference>
<keyword evidence="2" id="KW-1185">Reference proteome</keyword>
<accession>A0A1C5J5R3</accession>
<dbReference type="AlphaFoldDB" id="A0A1C5J5R3"/>
<dbReference type="Proteomes" id="UP000198221">
    <property type="component" value="Chromosome I"/>
</dbReference>
<name>A0A1C5J5R3_9ACTN</name>
<organism evidence="1 2">
    <name type="scientific">Micromonospora inositola</name>
    <dbReference type="NCBI Taxonomy" id="47865"/>
    <lineage>
        <taxon>Bacteria</taxon>
        <taxon>Bacillati</taxon>
        <taxon>Actinomycetota</taxon>
        <taxon>Actinomycetes</taxon>
        <taxon>Micromonosporales</taxon>
        <taxon>Micromonosporaceae</taxon>
        <taxon>Micromonospora</taxon>
    </lineage>
</organism>
<proteinExistence type="predicted"/>
<reference evidence="2" key="1">
    <citation type="submission" date="2016-06" db="EMBL/GenBank/DDBJ databases">
        <authorList>
            <person name="Varghese N."/>
            <person name="Submissions Spin"/>
        </authorList>
    </citation>
    <scope>NUCLEOTIDE SEQUENCE [LARGE SCALE GENOMIC DNA]</scope>
    <source>
        <strain evidence="2">DSM 43819</strain>
    </source>
</reference>